<comment type="caution">
    <text evidence="13">The sequence shown here is derived from an EMBL/GenBank/DDBJ whole genome shotgun (WGS) entry which is preliminary data.</text>
</comment>
<comment type="cofactor">
    <cofactor evidence="1 11">
        <name>Mg(2+)</name>
        <dbReference type="ChEBI" id="CHEBI:18420"/>
    </cofactor>
</comment>
<dbReference type="SMART" id="SM00852">
    <property type="entry name" value="MoCF_biosynth"/>
    <property type="match status" value="1"/>
</dbReference>
<keyword evidence="7 11" id="KW-0479">Metal-binding</keyword>
<dbReference type="Gene3D" id="3.40.980.10">
    <property type="entry name" value="MoaB/Mog-like domain"/>
    <property type="match status" value="1"/>
</dbReference>
<dbReference type="InterPro" id="IPR036135">
    <property type="entry name" value="MoeA_linker/N_sf"/>
</dbReference>
<dbReference type="Pfam" id="PF03453">
    <property type="entry name" value="MoeA_N"/>
    <property type="match status" value="1"/>
</dbReference>
<dbReference type="Proteomes" id="UP001147653">
    <property type="component" value="Unassembled WGS sequence"/>
</dbReference>
<dbReference type="GO" id="GO:0006777">
    <property type="term" value="P:Mo-molybdopterin cofactor biosynthetic process"/>
    <property type="evidence" value="ECO:0007669"/>
    <property type="project" value="UniProtKB-UniRule"/>
</dbReference>
<dbReference type="RefSeq" id="WP_270028863.1">
    <property type="nucleotide sequence ID" value="NZ_JAPDDP010000075.1"/>
</dbReference>
<keyword evidence="8 11" id="KW-0460">Magnesium</keyword>
<dbReference type="SUPFAM" id="SSF63882">
    <property type="entry name" value="MoeA N-terminal region -like"/>
    <property type="match status" value="1"/>
</dbReference>
<dbReference type="AlphaFoldDB" id="A0A9X3NDG7"/>
<protein>
    <recommendedName>
        <fullName evidence="11">Molybdopterin molybdenumtransferase</fullName>
        <ecNumber evidence="11">2.10.1.1</ecNumber>
    </recommendedName>
</protein>
<name>A0A9X3NDG7_9ACTN</name>
<dbReference type="InterPro" id="IPR005110">
    <property type="entry name" value="MoeA_linker/N"/>
</dbReference>
<evidence type="ECO:0000256" key="7">
    <source>
        <dbReference type="ARBA" id="ARBA00022723"/>
    </source>
</evidence>
<dbReference type="Pfam" id="PF00994">
    <property type="entry name" value="MoCF_biosynth"/>
    <property type="match status" value="1"/>
</dbReference>
<proteinExistence type="inferred from homology"/>
<evidence type="ECO:0000256" key="4">
    <source>
        <dbReference type="ARBA" id="ARBA00010763"/>
    </source>
</evidence>
<evidence type="ECO:0000256" key="2">
    <source>
        <dbReference type="ARBA" id="ARBA00002901"/>
    </source>
</evidence>
<evidence type="ECO:0000313" key="13">
    <source>
        <dbReference type="EMBL" id="MDA0184408.1"/>
    </source>
</evidence>
<dbReference type="Gene3D" id="3.90.105.10">
    <property type="entry name" value="Molybdopterin biosynthesis moea protein, domain 2"/>
    <property type="match status" value="1"/>
</dbReference>
<dbReference type="CDD" id="cd00887">
    <property type="entry name" value="MoeA"/>
    <property type="match status" value="1"/>
</dbReference>
<accession>A0A9X3NDG7</accession>
<dbReference type="FunFam" id="2.170.190.11:FF:000001">
    <property type="entry name" value="Molybdopterin molybdenumtransferase"/>
    <property type="match status" value="1"/>
</dbReference>
<dbReference type="NCBIfam" id="TIGR00177">
    <property type="entry name" value="molyb_syn"/>
    <property type="match status" value="1"/>
</dbReference>
<dbReference type="InterPro" id="IPR001453">
    <property type="entry name" value="MoaB/Mog_dom"/>
</dbReference>
<gene>
    <name evidence="13" type="ORF">OJ997_29155</name>
</gene>
<comment type="catalytic activity">
    <reaction evidence="10">
        <text>adenylyl-molybdopterin + molybdate = Mo-molybdopterin + AMP + H(+)</text>
        <dbReference type="Rhea" id="RHEA:35047"/>
        <dbReference type="ChEBI" id="CHEBI:15378"/>
        <dbReference type="ChEBI" id="CHEBI:36264"/>
        <dbReference type="ChEBI" id="CHEBI:62727"/>
        <dbReference type="ChEBI" id="CHEBI:71302"/>
        <dbReference type="ChEBI" id="CHEBI:456215"/>
        <dbReference type="EC" id="2.10.1.1"/>
    </reaction>
</comment>
<keyword evidence="6 11" id="KW-0808">Transferase</keyword>
<keyword evidence="14" id="KW-1185">Reference proteome</keyword>
<keyword evidence="9 11" id="KW-0501">Molybdenum cofactor biosynthesis</keyword>
<evidence type="ECO:0000256" key="10">
    <source>
        <dbReference type="ARBA" id="ARBA00047317"/>
    </source>
</evidence>
<reference evidence="13" key="1">
    <citation type="submission" date="2022-10" db="EMBL/GenBank/DDBJ databases">
        <title>The WGS of Solirubrobacter phytolaccae KCTC 29190.</title>
        <authorList>
            <person name="Jiang Z."/>
        </authorList>
    </citation>
    <scope>NUCLEOTIDE SEQUENCE</scope>
    <source>
        <strain evidence="13">KCTC 29190</strain>
    </source>
</reference>
<keyword evidence="5 11" id="KW-0500">Molybdenum</keyword>
<dbReference type="GO" id="GO:0061599">
    <property type="term" value="F:molybdopterin molybdotransferase activity"/>
    <property type="evidence" value="ECO:0007669"/>
    <property type="project" value="UniProtKB-UniRule"/>
</dbReference>
<evidence type="ECO:0000256" key="6">
    <source>
        <dbReference type="ARBA" id="ARBA00022679"/>
    </source>
</evidence>
<organism evidence="13 14">
    <name type="scientific">Solirubrobacter phytolaccae</name>
    <dbReference type="NCBI Taxonomy" id="1404360"/>
    <lineage>
        <taxon>Bacteria</taxon>
        <taxon>Bacillati</taxon>
        <taxon>Actinomycetota</taxon>
        <taxon>Thermoleophilia</taxon>
        <taxon>Solirubrobacterales</taxon>
        <taxon>Solirubrobacteraceae</taxon>
        <taxon>Solirubrobacter</taxon>
    </lineage>
</organism>
<evidence type="ECO:0000313" key="14">
    <source>
        <dbReference type="Proteomes" id="UP001147653"/>
    </source>
</evidence>
<dbReference type="Gene3D" id="2.170.190.11">
    <property type="entry name" value="Molybdopterin biosynthesis moea protein, domain 3"/>
    <property type="match status" value="1"/>
</dbReference>
<dbReference type="FunFam" id="3.40.980.10:FF:000004">
    <property type="entry name" value="Molybdopterin molybdenumtransferase"/>
    <property type="match status" value="1"/>
</dbReference>
<dbReference type="Gene3D" id="2.40.340.10">
    <property type="entry name" value="MoeA, C-terminal, domain IV"/>
    <property type="match status" value="1"/>
</dbReference>
<evidence type="ECO:0000256" key="11">
    <source>
        <dbReference type="RuleBase" id="RU365090"/>
    </source>
</evidence>
<comment type="pathway">
    <text evidence="3 11">Cofactor biosynthesis; molybdopterin biosynthesis.</text>
</comment>
<evidence type="ECO:0000256" key="1">
    <source>
        <dbReference type="ARBA" id="ARBA00001946"/>
    </source>
</evidence>
<dbReference type="InterPro" id="IPR038987">
    <property type="entry name" value="MoeA-like"/>
</dbReference>
<dbReference type="InterPro" id="IPR036425">
    <property type="entry name" value="MoaB/Mog-like_dom_sf"/>
</dbReference>
<dbReference type="GO" id="GO:0046872">
    <property type="term" value="F:metal ion binding"/>
    <property type="evidence" value="ECO:0007669"/>
    <property type="project" value="UniProtKB-UniRule"/>
</dbReference>
<evidence type="ECO:0000256" key="9">
    <source>
        <dbReference type="ARBA" id="ARBA00023150"/>
    </source>
</evidence>
<dbReference type="InterPro" id="IPR005111">
    <property type="entry name" value="MoeA_C_domain_IV"/>
</dbReference>
<dbReference type="SUPFAM" id="SSF53218">
    <property type="entry name" value="Molybdenum cofactor biosynthesis proteins"/>
    <property type="match status" value="1"/>
</dbReference>
<dbReference type="EC" id="2.10.1.1" evidence="11"/>
<dbReference type="PANTHER" id="PTHR10192:SF5">
    <property type="entry name" value="GEPHYRIN"/>
    <property type="match status" value="1"/>
</dbReference>
<dbReference type="SUPFAM" id="SSF63867">
    <property type="entry name" value="MoeA C-terminal domain-like"/>
    <property type="match status" value="1"/>
</dbReference>
<feature type="domain" description="MoaB/Mog" evidence="12">
    <location>
        <begin position="173"/>
        <end position="310"/>
    </location>
</feature>
<sequence length="395" mass="40627">MKDFDEALELVLAGIEPLPAETVALPTAEGRVVAAEAHAAIDLPPFDRTAMDGFAVRAEDVSPGATLRVIGDLAAGGDTLSIAPGTAARISTGAAIPEGADSVLKVEDTTVEGDTVTSTASVKSGLHIRRRGEDVHAGDVLAKPGDVLTIPRLSALASAGVATVSVPRRPRVSLIVTGSELLPPGAPPEPGKIYESNSLVVTALVRAAGGEVTQQPPIPDDFEATKAAIEAGLQSDILIVSGGVSVGPHDHVKPAFEACGVEEVFWRVRIKPGKPLWFGRRGKTLVFGLPGNPLSAIVGTAIFVIPALRALRGEANVQPRLVKGRLGEPAGPSDNRTTFLISKLVPADDGVLVAWPTERQGSHMTGALGESDGFAIAPHGSGSLPAGAEVDLLRL</sequence>
<comment type="similarity">
    <text evidence="4 11">Belongs to the MoeA family.</text>
</comment>
<evidence type="ECO:0000259" key="12">
    <source>
        <dbReference type="SMART" id="SM00852"/>
    </source>
</evidence>
<dbReference type="PANTHER" id="PTHR10192">
    <property type="entry name" value="MOLYBDOPTERIN BIOSYNTHESIS PROTEIN"/>
    <property type="match status" value="1"/>
</dbReference>
<dbReference type="InterPro" id="IPR036688">
    <property type="entry name" value="MoeA_C_domain_IV_sf"/>
</dbReference>
<dbReference type="NCBIfam" id="NF045515">
    <property type="entry name" value="Glp_gephyrin"/>
    <property type="match status" value="1"/>
</dbReference>
<dbReference type="GO" id="GO:0005829">
    <property type="term" value="C:cytosol"/>
    <property type="evidence" value="ECO:0007669"/>
    <property type="project" value="TreeGrafter"/>
</dbReference>
<evidence type="ECO:0000256" key="8">
    <source>
        <dbReference type="ARBA" id="ARBA00022842"/>
    </source>
</evidence>
<dbReference type="EMBL" id="JAPDDP010000075">
    <property type="protein sequence ID" value="MDA0184408.1"/>
    <property type="molecule type" value="Genomic_DNA"/>
</dbReference>
<comment type="function">
    <text evidence="2 11">Catalyzes the insertion of molybdate into adenylated molybdopterin with the concomitant release of AMP.</text>
</comment>
<evidence type="ECO:0000256" key="3">
    <source>
        <dbReference type="ARBA" id="ARBA00005046"/>
    </source>
</evidence>
<dbReference type="Pfam" id="PF03454">
    <property type="entry name" value="MoeA_C"/>
    <property type="match status" value="1"/>
</dbReference>
<evidence type="ECO:0000256" key="5">
    <source>
        <dbReference type="ARBA" id="ARBA00022505"/>
    </source>
</evidence>